<gene>
    <name evidence="3" type="primary">uspA2</name>
    <name evidence="3" type="ORF">Dpo_2c03830</name>
</gene>
<dbReference type="PRINTS" id="PR01438">
    <property type="entry name" value="UNVRSLSTRESS"/>
</dbReference>
<dbReference type="InterPro" id="IPR014729">
    <property type="entry name" value="Rossmann-like_a/b/a_fold"/>
</dbReference>
<dbReference type="Pfam" id="PF00582">
    <property type="entry name" value="Usp"/>
    <property type="match status" value="1"/>
</dbReference>
<evidence type="ECO:0000256" key="1">
    <source>
        <dbReference type="ARBA" id="ARBA00008791"/>
    </source>
</evidence>
<proteinExistence type="inferred from homology"/>
<evidence type="ECO:0000313" key="4">
    <source>
        <dbReference type="Proteomes" id="UP000014216"/>
    </source>
</evidence>
<dbReference type="InterPro" id="IPR006016">
    <property type="entry name" value="UspA"/>
</dbReference>
<comment type="caution">
    <text evidence="3">The sequence shown here is derived from an EMBL/GenBank/DDBJ whole genome shotgun (WGS) entry which is preliminary data.</text>
</comment>
<reference evidence="3 4" key="1">
    <citation type="journal article" date="2013" name="Genome Announc.">
        <title>Draft Genome Sequence of Desulfotignum phosphitoxidans DSM 13687 Strain FiPS-3.</title>
        <authorList>
            <person name="Poehlein A."/>
            <person name="Daniel R."/>
            <person name="Simeonova D.D."/>
        </authorList>
    </citation>
    <scope>NUCLEOTIDE SEQUENCE [LARGE SCALE GENOMIC DNA]</scope>
    <source>
        <strain evidence="3 4">DSM 13687</strain>
    </source>
</reference>
<name>S0G6Z0_9BACT</name>
<comment type="similarity">
    <text evidence="1">Belongs to the universal stress protein A family.</text>
</comment>
<dbReference type="PANTHER" id="PTHR46268:SF22">
    <property type="entry name" value="SENSOR PROTEIN KDPD-RELATED"/>
    <property type="match status" value="1"/>
</dbReference>
<accession>S0G6Z0</accession>
<organism evidence="3 4">
    <name type="scientific">Desulfotignum phosphitoxidans DSM 13687</name>
    <dbReference type="NCBI Taxonomy" id="1286635"/>
    <lineage>
        <taxon>Bacteria</taxon>
        <taxon>Pseudomonadati</taxon>
        <taxon>Thermodesulfobacteriota</taxon>
        <taxon>Desulfobacteria</taxon>
        <taxon>Desulfobacterales</taxon>
        <taxon>Desulfobacteraceae</taxon>
        <taxon>Desulfotignum</taxon>
    </lineage>
</organism>
<dbReference type="Proteomes" id="UP000014216">
    <property type="component" value="Unassembled WGS sequence"/>
</dbReference>
<dbReference type="CDD" id="cd00293">
    <property type="entry name" value="USP-like"/>
    <property type="match status" value="1"/>
</dbReference>
<evidence type="ECO:0000313" key="3">
    <source>
        <dbReference type="EMBL" id="EMS80687.1"/>
    </source>
</evidence>
<feature type="domain" description="UspA" evidence="2">
    <location>
        <begin position="9"/>
        <end position="156"/>
    </location>
</feature>
<dbReference type="EMBL" id="APJX01000002">
    <property type="protein sequence ID" value="EMS80687.1"/>
    <property type="molecule type" value="Genomic_DNA"/>
</dbReference>
<dbReference type="AlphaFoldDB" id="S0G6Z0"/>
<dbReference type="PANTHER" id="PTHR46268">
    <property type="entry name" value="STRESS RESPONSE PROTEIN NHAX"/>
    <property type="match status" value="1"/>
</dbReference>
<dbReference type="SUPFAM" id="SSF52402">
    <property type="entry name" value="Adenine nucleotide alpha hydrolases-like"/>
    <property type="match status" value="1"/>
</dbReference>
<dbReference type="RefSeq" id="WP_006964954.1">
    <property type="nucleotide sequence ID" value="NZ_APJX01000002.1"/>
</dbReference>
<keyword evidence="4" id="KW-1185">Reference proteome</keyword>
<dbReference type="Gene3D" id="3.40.50.620">
    <property type="entry name" value="HUPs"/>
    <property type="match status" value="1"/>
</dbReference>
<evidence type="ECO:0000259" key="2">
    <source>
        <dbReference type="Pfam" id="PF00582"/>
    </source>
</evidence>
<dbReference type="InterPro" id="IPR006015">
    <property type="entry name" value="Universal_stress_UspA"/>
</dbReference>
<dbReference type="OrthoDB" id="5431433at2"/>
<protein>
    <submittedName>
        <fullName evidence="3">Universal stress protein UspA</fullName>
    </submittedName>
</protein>
<sequence length="157" mass="17886">MKKQPDNISKIGVAIDFSEYSRDTLAYAVETANLTQARMVLINIINQKEMDAMEKAVNAEHPNQFDPAKFLGEEMDRRKMKLRTLIKGIPAMDDMPVKIRISHGAPHLEILEIVRRENADFLVFGPKGRTNFKEFLFGSVAEKLFRHSPVPVMSVRS</sequence>